<dbReference type="Proteomes" id="UP001341840">
    <property type="component" value="Unassembled WGS sequence"/>
</dbReference>
<gene>
    <name evidence="2" type="ORF">PIB30_030733</name>
</gene>
<organism evidence="2 3">
    <name type="scientific">Stylosanthes scabra</name>
    <dbReference type="NCBI Taxonomy" id="79078"/>
    <lineage>
        <taxon>Eukaryota</taxon>
        <taxon>Viridiplantae</taxon>
        <taxon>Streptophyta</taxon>
        <taxon>Embryophyta</taxon>
        <taxon>Tracheophyta</taxon>
        <taxon>Spermatophyta</taxon>
        <taxon>Magnoliopsida</taxon>
        <taxon>eudicotyledons</taxon>
        <taxon>Gunneridae</taxon>
        <taxon>Pentapetalae</taxon>
        <taxon>rosids</taxon>
        <taxon>fabids</taxon>
        <taxon>Fabales</taxon>
        <taxon>Fabaceae</taxon>
        <taxon>Papilionoideae</taxon>
        <taxon>50 kb inversion clade</taxon>
        <taxon>dalbergioids sensu lato</taxon>
        <taxon>Dalbergieae</taxon>
        <taxon>Pterocarpus clade</taxon>
        <taxon>Stylosanthes</taxon>
    </lineage>
</organism>
<reference evidence="2 3" key="1">
    <citation type="journal article" date="2023" name="Plants (Basel)">
        <title>Bridging the Gap: Combining Genomics and Transcriptomics Approaches to Understand Stylosanthes scabra, an Orphan Legume from the Brazilian Caatinga.</title>
        <authorList>
            <person name="Ferreira-Neto J.R.C."/>
            <person name="da Silva M.D."/>
            <person name="Binneck E."/>
            <person name="de Melo N.F."/>
            <person name="da Silva R.H."/>
            <person name="de Melo A.L.T.M."/>
            <person name="Pandolfi V."/>
            <person name="Bustamante F.O."/>
            <person name="Brasileiro-Vidal A.C."/>
            <person name="Benko-Iseppon A.M."/>
        </authorList>
    </citation>
    <scope>NUCLEOTIDE SEQUENCE [LARGE SCALE GENOMIC DNA]</scope>
    <source>
        <tissue evidence="2">Leaves</tissue>
    </source>
</reference>
<feature type="compositionally biased region" description="Polar residues" evidence="1">
    <location>
        <begin position="25"/>
        <end position="41"/>
    </location>
</feature>
<dbReference type="EMBL" id="JASCZI010151164">
    <property type="protein sequence ID" value="MED6170427.1"/>
    <property type="molecule type" value="Genomic_DNA"/>
</dbReference>
<name>A0ABU6VBS9_9FABA</name>
<sequence length="235" mass="26825">MVVQGPKRGRRNYKEDPNKFGGGTSKQKQQQPAKGNQSRYNILTIEETQEECNNEEVVAHKEESRNMNKEDNTKNTTHKKEIQQKQIVGEQKGQNKEVNNKKYSKEAEITKSIEAKNSSTQPEKSKSNIPSTKTGDSNRENQKTEVTKYKENWKSEDDSTQIQDSMEEDTQGVETNIGEGRPPDPGENNNIQRTQMDTDLQRQIEELVEGVDFDSPMDQEEMNEGQIEAAEMQLA</sequence>
<evidence type="ECO:0000313" key="2">
    <source>
        <dbReference type="EMBL" id="MED6170427.1"/>
    </source>
</evidence>
<proteinExistence type="predicted"/>
<feature type="compositionally biased region" description="Basic and acidic residues" evidence="1">
    <location>
        <begin position="136"/>
        <end position="157"/>
    </location>
</feature>
<comment type="caution">
    <text evidence="2">The sequence shown here is derived from an EMBL/GenBank/DDBJ whole genome shotgun (WGS) entry which is preliminary data.</text>
</comment>
<evidence type="ECO:0000313" key="3">
    <source>
        <dbReference type="Proteomes" id="UP001341840"/>
    </source>
</evidence>
<accession>A0ABU6VBS9</accession>
<keyword evidence="3" id="KW-1185">Reference proteome</keyword>
<feature type="compositionally biased region" description="Acidic residues" evidence="1">
    <location>
        <begin position="211"/>
        <end position="223"/>
    </location>
</feature>
<feature type="compositionally biased region" description="Polar residues" evidence="1">
    <location>
        <begin position="115"/>
        <end position="135"/>
    </location>
</feature>
<feature type="region of interest" description="Disordered" evidence="1">
    <location>
        <begin position="211"/>
        <end position="235"/>
    </location>
</feature>
<evidence type="ECO:0000256" key="1">
    <source>
        <dbReference type="SAM" id="MobiDB-lite"/>
    </source>
</evidence>
<protein>
    <submittedName>
        <fullName evidence="2">Uncharacterized protein</fullName>
    </submittedName>
</protein>
<feature type="compositionally biased region" description="Basic and acidic residues" evidence="1">
    <location>
        <begin position="93"/>
        <end position="114"/>
    </location>
</feature>
<feature type="region of interest" description="Disordered" evidence="1">
    <location>
        <begin position="1"/>
        <end position="194"/>
    </location>
</feature>
<feature type="compositionally biased region" description="Basic and acidic residues" evidence="1">
    <location>
        <begin position="57"/>
        <end position="83"/>
    </location>
</feature>